<reference evidence="3" key="1">
    <citation type="submission" date="2018-08" db="EMBL/GenBank/DDBJ databases">
        <authorList>
            <person name="Ferrada E.E."/>
            <person name="Latorre B.A."/>
        </authorList>
    </citation>
    <scope>NUCLEOTIDE SEQUENCE [LARGE SCALE GENOMIC DNA]</scope>
    <source>
        <strain evidence="3">Propionibacterium_australiense1</strain>
    </source>
</reference>
<dbReference type="AlphaFoldDB" id="A0A383S876"/>
<evidence type="ECO:0000313" key="4">
    <source>
        <dbReference type="Proteomes" id="UP000263928"/>
    </source>
</evidence>
<reference evidence="4" key="2">
    <citation type="submission" date="2018-08" db="EMBL/GenBank/DDBJ databases">
        <authorList>
            <person name="Hornung B."/>
        </authorList>
    </citation>
    <scope>NUCLEOTIDE SEQUENCE [LARGE SCALE GENOMIC DNA]</scope>
</reference>
<keyword evidence="1" id="KW-0812">Transmembrane</keyword>
<evidence type="ECO:0000313" key="3">
    <source>
        <dbReference type="EMBL" id="SYZ34205.1"/>
    </source>
</evidence>
<keyword evidence="4" id="KW-1185">Reference proteome</keyword>
<dbReference type="EMBL" id="RCIW01000009">
    <property type="protein sequence ID" value="RLP09866.1"/>
    <property type="molecule type" value="Genomic_DNA"/>
</dbReference>
<evidence type="ECO:0000256" key="1">
    <source>
        <dbReference type="SAM" id="Phobius"/>
    </source>
</evidence>
<keyword evidence="1" id="KW-0472">Membrane</keyword>
<feature type="transmembrane region" description="Helical" evidence="1">
    <location>
        <begin position="28"/>
        <end position="47"/>
    </location>
</feature>
<accession>A0A383S876</accession>
<reference evidence="2 5" key="3">
    <citation type="submission" date="2018-10" db="EMBL/GenBank/DDBJ databases">
        <title>Propionibacterium australiense Genome Sequencing and Assembly.</title>
        <authorList>
            <person name="Bernier A.-M."/>
            <person name="Bernard K."/>
        </authorList>
    </citation>
    <scope>NUCLEOTIDE SEQUENCE [LARGE SCALE GENOMIC DNA]</scope>
    <source>
        <strain evidence="2 5">NML98A078</strain>
    </source>
</reference>
<dbReference type="Proteomes" id="UP000279336">
    <property type="component" value="Unassembled WGS sequence"/>
</dbReference>
<dbReference type="EMBL" id="UNQJ01000020">
    <property type="protein sequence ID" value="SYZ34205.1"/>
    <property type="molecule type" value="Genomic_DNA"/>
</dbReference>
<organism evidence="3 4">
    <name type="scientific">Propionibacterium australiense</name>
    <dbReference type="NCBI Taxonomy" id="119981"/>
    <lineage>
        <taxon>Bacteria</taxon>
        <taxon>Bacillati</taxon>
        <taxon>Actinomycetota</taxon>
        <taxon>Actinomycetes</taxon>
        <taxon>Propionibacteriales</taxon>
        <taxon>Propionibacteriaceae</taxon>
        <taxon>Propionibacterium</taxon>
    </lineage>
</organism>
<evidence type="ECO:0000313" key="5">
    <source>
        <dbReference type="Proteomes" id="UP000279336"/>
    </source>
</evidence>
<evidence type="ECO:0000313" key="2">
    <source>
        <dbReference type="EMBL" id="RLP09866.1"/>
    </source>
</evidence>
<dbReference type="Proteomes" id="UP000263928">
    <property type="component" value="Unassembled WGS sequence"/>
</dbReference>
<dbReference type="RefSeq" id="WP_119162522.1">
    <property type="nucleotide sequence ID" value="NZ_LR134442.1"/>
</dbReference>
<sequence length="62" mass="6744">MLAAQLVPTTLAGHPFWSVPESKKVSTRTSFITNVALTGGLLTVALGPQRSRRARRRARKKG</sequence>
<gene>
    <name evidence="2" type="ORF">D7U36_06705</name>
    <name evidence="3" type="ORF">PROPAUS_2209</name>
</gene>
<name>A0A383S876_9ACTN</name>
<dbReference type="OrthoDB" id="329282at2"/>
<keyword evidence="1" id="KW-1133">Transmembrane helix</keyword>
<proteinExistence type="predicted"/>
<protein>
    <submittedName>
        <fullName evidence="3">Uncharacterized protein</fullName>
    </submittedName>
</protein>